<dbReference type="SUPFAM" id="SSF47384">
    <property type="entry name" value="Homodimeric domain of signal transducing histidine kinase"/>
    <property type="match status" value="1"/>
</dbReference>
<keyword evidence="7" id="KW-1133">Transmembrane helix</keyword>
<name>A0A3C1KJ66_9GAMM</name>
<keyword evidence="3" id="KW-0597">Phosphoprotein</keyword>
<evidence type="ECO:0000256" key="2">
    <source>
        <dbReference type="ARBA" id="ARBA00012438"/>
    </source>
</evidence>
<keyword evidence="4" id="KW-0808">Transferase</keyword>
<keyword evidence="6" id="KW-0902">Two-component regulatory system</keyword>
<feature type="transmembrane region" description="Helical" evidence="7">
    <location>
        <begin position="7"/>
        <end position="26"/>
    </location>
</feature>
<organism evidence="9 10">
    <name type="scientific">Haliea salexigens</name>
    <dbReference type="NCBI Taxonomy" id="287487"/>
    <lineage>
        <taxon>Bacteria</taxon>
        <taxon>Pseudomonadati</taxon>
        <taxon>Pseudomonadota</taxon>
        <taxon>Gammaproteobacteria</taxon>
        <taxon>Cellvibrionales</taxon>
        <taxon>Halieaceae</taxon>
        <taxon>Haliea</taxon>
    </lineage>
</organism>
<dbReference type="EMBL" id="DMND01000056">
    <property type="protein sequence ID" value="HAN26760.1"/>
    <property type="molecule type" value="Genomic_DNA"/>
</dbReference>
<dbReference type="GO" id="GO:0005886">
    <property type="term" value="C:plasma membrane"/>
    <property type="evidence" value="ECO:0007669"/>
    <property type="project" value="TreeGrafter"/>
</dbReference>
<evidence type="ECO:0000259" key="8">
    <source>
        <dbReference type="SMART" id="SM00388"/>
    </source>
</evidence>
<dbReference type="InterPro" id="IPR021766">
    <property type="entry name" value="PhoR_N"/>
</dbReference>
<dbReference type="InterPro" id="IPR035965">
    <property type="entry name" value="PAS-like_dom_sf"/>
</dbReference>
<comment type="caution">
    <text evidence="9">The sequence shown here is derived from an EMBL/GenBank/DDBJ whole genome shotgun (WGS) entry which is preliminary data.</text>
</comment>
<evidence type="ECO:0000313" key="10">
    <source>
        <dbReference type="Proteomes" id="UP000259273"/>
    </source>
</evidence>
<dbReference type="GO" id="GO:0000155">
    <property type="term" value="F:phosphorelay sensor kinase activity"/>
    <property type="evidence" value="ECO:0007669"/>
    <property type="project" value="InterPro"/>
</dbReference>
<keyword evidence="7" id="KW-0472">Membrane</keyword>
<sequence length="259" mass="30056">MSPQVAWLAELRRLVVLVAVALAVGWPLGLPWELLSVALIVLAMRWLWQMRRLLRWLEDPAIEPPEALGFWGEMYDRLYQLQRKARERESDLRSRLDYLQDSLSSMHDGAIMITAAGSIEWSNQAAQRLLGLRYPADRGQALLNLVRLPAFHRYYIAGAFDDPLQLRMQGEREQTLQFAITLFGNGDRLVFVRDVTKEAHLEQMRRDFVGNVSHELRTPLTVIKGYLEMILANAQQLEARFRRPLEQMSQQTERMESLL</sequence>
<dbReference type="Proteomes" id="UP000259273">
    <property type="component" value="Unassembled WGS sequence"/>
</dbReference>
<keyword evidence="7" id="KW-0812">Transmembrane</keyword>
<evidence type="ECO:0000256" key="7">
    <source>
        <dbReference type="SAM" id="Phobius"/>
    </source>
</evidence>
<evidence type="ECO:0000256" key="3">
    <source>
        <dbReference type="ARBA" id="ARBA00022553"/>
    </source>
</evidence>
<reference evidence="9 10" key="1">
    <citation type="journal article" date="2018" name="Nat. Biotechnol.">
        <title>A standardized bacterial taxonomy based on genome phylogeny substantially revises the tree of life.</title>
        <authorList>
            <person name="Parks D.H."/>
            <person name="Chuvochina M."/>
            <person name="Waite D.W."/>
            <person name="Rinke C."/>
            <person name="Skarshewski A."/>
            <person name="Chaumeil P.A."/>
            <person name="Hugenholtz P."/>
        </authorList>
    </citation>
    <scope>NUCLEOTIDE SEQUENCE [LARGE SCALE GENOMIC DNA]</scope>
    <source>
        <strain evidence="9">UBA9158</strain>
    </source>
</reference>
<feature type="domain" description="Signal transduction histidine kinase dimerisation/phosphoacceptor" evidence="8">
    <location>
        <begin position="204"/>
        <end position="258"/>
    </location>
</feature>
<evidence type="ECO:0000256" key="1">
    <source>
        <dbReference type="ARBA" id="ARBA00000085"/>
    </source>
</evidence>
<dbReference type="Pfam" id="PF00512">
    <property type="entry name" value="HisKA"/>
    <property type="match status" value="1"/>
</dbReference>
<comment type="catalytic activity">
    <reaction evidence="1">
        <text>ATP + protein L-histidine = ADP + protein N-phospho-L-histidine.</text>
        <dbReference type="EC" id="2.7.13.3"/>
    </reaction>
</comment>
<dbReference type="Gene3D" id="1.10.287.130">
    <property type="match status" value="1"/>
</dbReference>
<protein>
    <recommendedName>
        <fullName evidence="2">histidine kinase</fullName>
        <ecNumber evidence="2">2.7.13.3</ecNumber>
    </recommendedName>
</protein>
<dbReference type="PANTHER" id="PTHR45453:SF1">
    <property type="entry name" value="PHOSPHATE REGULON SENSOR PROTEIN PHOR"/>
    <property type="match status" value="1"/>
</dbReference>
<dbReference type="GO" id="GO:0004721">
    <property type="term" value="F:phosphoprotein phosphatase activity"/>
    <property type="evidence" value="ECO:0007669"/>
    <property type="project" value="InterPro"/>
</dbReference>
<feature type="non-terminal residue" evidence="9">
    <location>
        <position position="259"/>
    </location>
</feature>
<accession>A0A3C1KJ66</accession>
<dbReference type="AlphaFoldDB" id="A0A3C1KJ66"/>
<dbReference type="CDD" id="cd00082">
    <property type="entry name" value="HisKA"/>
    <property type="match status" value="1"/>
</dbReference>
<dbReference type="InterPro" id="IPR003661">
    <property type="entry name" value="HisK_dim/P_dom"/>
</dbReference>
<dbReference type="STRING" id="1121937.GCA_000423125_00188"/>
<dbReference type="PANTHER" id="PTHR45453">
    <property type="entry name" value="PHOSPHATE REGULON SENSOR PROTEIN PHOR"/>
    <property type="match status" value="1"/>
</dbReference>
<dbReference type="InterPro" id="IPR050351">
    <property type="entry name" value="BphY/WalK/GraS-like"/>
</dbReference>
<evidence type="ECO:0000256" key="6">
    <source>
        <dbReference type="ARBA" id="ARBA00023012"/>
    </source>
</evidence>
<evidence type="ECO:0000313" key="9">
    <source>
        <dbReference type="EMBL" id="HAN26760.1"/>
    </source>
</evidence>
<evidence type="ECO:0000256" key="4">
    <source>
        <dbReference type="ARBA" id="ARBA00022679"/>
    </source>
</evidence>
<dbReference type="FunFam" id="1.10.287.130:FF:000001">
    <property type="entry name" value="Two-component sensor histidine kinase"/>
    <property type="match status" value="1"/>
</dbReference>
<dbReference type="Pfam" id="PF11808">
    <property type="entry name" value="PhoR"/>
    <property type="match status" value="1"/>
</dbReference>
<keyword evidence="5 9" id="KW-0418">Kinase</keyword>
<gene>
    <name evidence="9" type="ORF">DCP75_03385</name>
</gene>
<dbReference type="EC" id="2.7.13.3" evidence="2"/>
<evidence type="ECO:0000256" key="5">
    <source>
        <dbReference type="ARBA" id="ARBA00022777"/>
    </source>
</evidence>
<dbReference type="InterPro" id="IPR036097">
    <property type="entry name" value="HisK_dim/P_sf"/>
</dbReference>
<dbReference type="Gene3D" id="3.30.450.20">
    <property type="entry name" value="PAS domain"/>
    <property type="match status" value="1"/>
</dbReference>
<proteinExistence type="predicted"/>
<dbReference type="GO" id="GO:0016036">
    <property type="term" value="P:cellular response to phosphate starvation"/>
    <property type="evidence" value="ECO:0007669"/>
    <property type="project" value="TreeGrafter"/>
</dbReference>
<dbReference type="SMART" id="SM00388">
    <property type="entry name" value="HisKA"/>
    <property type="match status" value="1"/>
</dbReference>
<dbReference type="SUPFAM" id="SSF55785">
    <property type="entry name" value="PYP-like sensor domain (PAS domain)"/>
    <property type="match status" value="1"/>
</dbReference>